<name>A0A7D4U0H7_9SPHI</name>
<gene>
    <name evidence="2" type="ORF">HQ865_25465</name>
</gene>
<dbReference type="Proteomes" id="UP000505355">
    <property type="component" value="Chromosome"/>
</dbReference>
<feature type="compositionally biased region" description="Polar residues" evidence="1">
    <location>
        <begin position="175"/>
        <end position="193"/>
    </location>
</feature>
<dbReference type="KEGG" id="mmab:HQ865_25465"/>
<reference evidence="2 3" key="1">
    <citation type="submission" date="2020-05" db="EMBL/GenBank/DDBJ databases">
        <title>Mucilaginibacter mali sp. nov.</title>
        <authorList>
            <person name="Kim H.S."/>
            <person name="Lee K.C."/>
            <person name="Suh M.K."/>
            <person name="Kim J.-S."/>
            <person name="Han K.-I."/>
            <person name="Eom M.K."/>
            <person name="Shin Y.K."/>
            <person name="Lee J.-S."/>
        </authorList>
    </citation>
    <scope>NUCLEOTIDE SEQUENCE [LARGE SCALE GENOMIC DNA]</scope>
    <source>
        <strain evidence="2 3">G2-14</strain>
    </source>
</reference>
<accession>A0A7D4U0H7</accession>
<evidence type="ECO:0000313" key="2">
    <source>
        <dbReference type="EMBL" id="QKJ32957.1"/>
    </source>
</evidence>
<evidence type="ECO:0000313" key="3">
    <source>
        <dbReference type="Proteomes" id="UP000505355"/>
    </source>
</evidence>
<protein>
    <submittedName>
        <fullName evidence="2">Uncharacterized protein</fullName>
    </submittedName>
</protein>
<dbReference type="RefSeq" id="WP_173417602.1">
    <property type="nucleotide sequence ID" value="NZ_CP054139.1"/>
</dbReference>
<proteinExistence type="predicted"/>
<dbReference type="EMBL" id="CP054139">
    <property type="protein sequence ID" value="QKJ32957.1"/>
    <property type="molecule type" value="Genomic_DNA"/>
</dbReference>
<sequence>MVAVNELIAKNHILMSVIAAHCKDDFFVWVNTDHASQIMTASTTWYWCCPTKPVFVGSRKIAFASELDGYNPEIFDRLFDSEIMITHIGEAALGEPTEKYILKRHVESGSGQIKNLKFRYWGIQNKSVTAGLEWLAEQADIDLMVLIHRKRNIFQKLFQKKCDQEAGQPVKKTDTGFSGQFETNAGTDSLTPF</sequence>
<organism evidence="2 3">
    <name type="scientific">Mucilaginibacter mali</name>
    <dbReference type="NCBI Taxonomy" id="2740462"/>
    <lineage>
        <taxon>Bacteria</taxon>
        <taxon>Pseudomonadati</taxon>
        <taxon>Bacteroidota</taxon>
        <taxon>Sphingobacteriia</taxon>
        <taxon>Sphingobacteriales</taxon>
        <taxon>Sphingobacteriaceae</taxon>
        <taxon>Mucilaginibacter</taxon>
    </lineage>
</organism>
<dbReference type="AlphaFoldDB" id="A0A7D4U0H7"/>
<feature type="region of interest" description="Disordered" evidence="1">
    <location>
        <begin position="169"/>
        <end position="193"/>
    </location>
</feature>
<evidence type="ECO:0000256" key="1">
    <source>
        <dbReference type="SAM" id="MobiDB-lite"/>
    </source>
</evidence>
<keyword evidence="3" id="KW-1185">Reference proteome</keyword>